<feature type="compositionally biased region" description="Low complexity" evidence="22">
    <location>
        <begin position="840"/>
        <end position="854"/>
    </location>
</feature>
<evidence type="ECO:0000256" key="20">
    <source>
        <dbReference type="PIRNR" id="PIRNR000641"/>
    </source>
</evidence>
<dbReference type="PIRSF" id="PIRSF000641">
    <property type="entry name" value="SRK"/>
    <property type="match status" value="1"/>
</dbReference>
<evidence type="ECO:0000256" key="13">
    <source>
        <dbReference type="ARBA" id="ARBA00022989"/>
    </source>
</evidence>
<evidence type="ECO:0000256" key="9">
    <source>
        <dbReference type="ARBA" id="ARBA00022734"/>
    </source>
</evidence>
<dbReference type="InterPro" id="IPR011009">
    <property type="entry name" value="Kinase-like_dom_sf"/>
</dbReference>
<evidence type="ECO:0000256" key="11">
    <source>
        <dbReference type="ARBA" id="ARBA00022777"/>
    </source>
</evidence>
<dbReference type="AlphaFoldDB" id="A0A804HWC3"/>
<dbReference type="GO" id="GO:0005524">
    <property type="term" value="F:ATP binding"/>
    <property type="evidence" value="ECO:0007669"/>
    <property type="project" value="UniProtKB-UniRule"/>
</dbReference>
<dbReference type="InterPro" id="IPR017441">
    <property type="entry name" value="Protein_kinase_ATP_BS"/>
</dbReference>
<evidence type="ECO:0000256" key="14">
    <source>
        <dbReference type="ARBA" id="ARBA00023136"/>
    </source>
</evidence>
<keyword evidence="12 20" id="KW-0067">ATP-binding</keyword>
<dbReference type="PROSITE" id="PS50927">
    <property type="entry name" value="BULB_LECTIN"/>
    <property type="match status" value="1"/>
</dbReference>
<keyword evidence="16" id="KW-0675">Receptor</keyword>
<dbReference type="InterPro" id="IPR003609">
    <property type="entry name" value="Pan_app"/>
</dbReference>
<dbReference type="SUPFAM" id="SSF56112">
    <property type="entry name" value="Protein kinase-like (PK-like)"/>
    <property type="match status" value="1"/>
</dbReference>
<feature type="domain" description="Apple" evidence="27">
    <location>
        <begin position="376"/>
        <end position="459"/>
    </location>
</feature>
<dbReference type="EC" id="2.7.11.1" evidence="20"/>
<dbReference type="GO" id="GO:0030246">
    <property type="term" value="F:carbohydrate binding"/>
    <property type="evidence" value="ECO:0007669"/>
    <property type="project" value="UniProtKB-KW"/>
</dbReference>
<evidence type="ECO:0000259" key="26">
    <source>
        <dbReference type="PROSITE" id="PS50927"/>
    </source>
</evidence>
<sequence length="854" mass="94913">MFKRINKHFLLCIISLMATQGDLSLYSRCPNFSSTLLFFIFICFSVIPSSAVNYISSNYSLSGNQTITSAGGDFALGFFQSGKGTPNRYYIGIWFNKVPKLTSIWVANRDTPIPDPAAAQLKISDDGNLVLLSQSRTQVLWSTNITSMASNSTVAEILDSGNLVLRDRSDPSKLHWQSFDHPTDTWLPGAEFVLNKVTRKGHVLTSWRNSDDPAAGLFSLELDPTGIRQVILLWNMSEQYWSTGPWNGHFFSSIPEMTAYRENPTVVNVSVEFFSNSTTNYFVYQLKGDMITRTVIDVSGQLKQLAWVEAIQDWIQFLSLPKQQCDVFAVCGPFGSCNENGLPFCNCVEGFGEKSPGDWKLGDRSQGCARNTPLQCGNYGSDDGTKDWFLAVSSTRLPDDPHATAAASAEECELFCLDNCSCTAYYYYNGGCSVWYGGLLNLQEPSDGYVGETLYVRLSASELPRQPRINKRTALKFVVVGVAIVLALLAFALAIFLVRRRRRRHGSNEEAEGNLVVFRYGDLQRMTRNFSERLGGGGFGSVYKGTLPDSTSIAVKKLRGLHRQGEKQFRSEVSTLGMIQHVNLVRLRGFCSEGNNRLLVYDYMTKGSLNAHLFRRGSPAIDWNTRYNIAIGTARGLAYLHEQCRDCIIHCDVKPENILLDESFHPKLADFGLAKLVGRDFSKVLTTMRGTVGYLAPEWISGEAITPKADTYSYGMTLLELVSGRRNREQPGEDSPYFPVLAAREVIEGNVLSLLDPRLNANADLRELERACKVACWCIQDDEAHRPSMAQVVQILEGAVEVEVAPIPRALQVLADDQNTKRICIFSETSSGQSSMKTLSGWSSSQMESSTSEV</sequence>
<dbReference type="PANTHER" id="PTHR47974:SF19">
    <property type="entry name" value="RECEPTOR-LIKE SERINE_THREONINE-PROTEIN KINASE"/>
    <property type="match status" value="1"/>
</dbReference>
<evidence type="ECO:0000313" key="28">
    <source>
        <dbReference type="EMBL" id="CAG1860095.1"/>
    </source>
</evidence>
<feature type="domain" description="Protein kinase" evidence="25">
    <location>
        <begin position="528"/>
        <end position="800"/>
    </location>
</feature>
<feature type="transmembrane region" description="Helical" evidence="23">
    <location>
        <begin position="36"/>
        <end position="55"/>
    </location>
</feature>
<dbReference type="Gene3D" id="2.90.10.10">
    <property type="entry name" value="Bulb-type lectin domain"/>
    <property type="match status" value="1"/>
</dbReference>
<evidence type="ECO:0000256" key="8">
    <source>
        <dbReference type="ARBA" id="ARBA00022729"/>
    </source>
</evidence>
<gene>
    <name evidence="28" type="ORF">GSMUA_303910.1</name>
</gene>
<dbReference type="Gramene" id="Ma01_t20250.1">
    <property type="protein sequence ID" value="Ma01_p20250.1"/>
    <property type="gene ID" value="Ma01_g20250"/>
</dbReference>
<evidence type="ECO:0000256" key="19">
    <source>
        <dbReference type="ARBA" id="ARBA00048679"/>
    </source>
</evidence>
<dbReference type="PROSITE" id="PS00108">
    <property type="entry name" value="PROTEIN_KINASE_ST"/>
    <property type="match status" value="1"/>
</dbReference>
<evidence type="ECO:0000256" key="23">
    <source>
        <dbReference type="SAM" id="Phobius"/>
    </source>
</evidence>
<keyword evidence="6 20" id="KW-0808">Transferase</keyword>
<keyword evidence="17" id="KW-0325">Glycoprotein</keyword>
<keyword evidence="2" id="KW-1003">Cell membrane</keyword>
<keyword evidence="9" id="KW-0430">Lectin</keyword>
<reference evidence="28" key="1">
    <citation type="submission" date="2021-03" db="EMBL/GenBank/DDBJ databases">
        <authorList>
            <consortium name="Genoscope - CEA"/>
            <person name="William W."/>
        </authorList>
    </citation>
    <scope>NUCLEOTIDE SEQUENCE</scope>
    <source>
        <strain evidence="28">Doubled-haploid Pahang</strain>
    </source>
</reference>
<dbReference type="OMA" id="HEKCRSL"/>
<dbReference type="PROSITE" id="PS00107">
    <property type="entry name" value="PROTEIN_KINASE_ATP"/>
    <property type="match status" value="1"/>
</dbReference>
<comment type="subcellular location">
    <subcellularLocation>
        <location evidence="1">Cell membrane</location>
        <topology evidence="1">Single-pass type I membrane protein</topology>
    </subcellularLocation>
</comment>
<dbReference type="SMART" id="SM00473">
    <property type="entry name" value="PAN_AP"/>
    <property type="match status" value="1"/>
</dbReference>
<evidence type="ECO:0000256" key="5">
    <source>
        <dbReference type="ARBA" id="ARBA00022553"/>
    </source>
</evidence>
<keyword evidence="7 23" id="KW-0812">Transmembrane</keyword>
<dbReference type="InterPro" id="IPR001480">
    <property type="entry name" value="Bulb-type_lectin_dom"/>
</dbReference>
<dbReference type="InterPro" id="IPR000719">
    <property type="entry name" value="Prot_kinase_dom"/>
</dbReference>
<evidence type="ECO:0000256" key="18">
    <source>
        <dbReference type="ARBA" id="ARBA00047899"/>
    </source>
</evidence>
<dbReference type="Proteomes" id="UP000012960">
    <property type="component" value="Unplaced"/>
</dbReference>
<dbReference type="EMBL" id="HG996466">
    <property type="protein sequence ID" value="CAG1860095.1"/>
    <property type="molecule type" value="Genomic_DNA"/>
</dbReference>
<evidence type="ECO:0000313" key="30">
    <source>
        <dbReference type="Proteomes" id="UP000012960"/>
    </source>
</evidence>
<keyword evidence="11 20" id="KW-0418">Kinase</keyword>
<dbReference type="CDD" id="cd14066">
    <property type="entry name" value="STKc_IRAK"/>
    <property type="match status" value="1"/>
</dbReference>
<dbReference type="InterPro" id="IPR008271">
    <property type="entry name" value="Ser/Thr_kinase_AS"/>
</dbReference>
<dbReference type="GO" id="GO:0004674">
    <property type="term" value="F:protein serine/threonine kinase activity"/>
    <property type="evidence" value="ECO:0007669"/>
    <property type="project" value="UniProtKB-KW"/>
</dbReference>
<evidence type="ECO:0000256" key="22">
    <source>
        <dbReference type="SAM" id="MobiDB-lite"/>
    </source>
</evidence>
<evidence type="ECO:0000256" key="3">
    <source>
        <dbReference type="ARBA" id="ARBA00022527"/>
    </source>
</evidence>
<evidence type="ECO:0000256" key="10">
    <source>
        <dbReference type="ARBA" id="ARBA00022741"/>
    </source>
</evidence>
<reference evidence="29" key="2">
    <citation type="submission" date="2021-05" db="UniProtKB">
        <authorList>
            <consortium name="EnsemblPlants"/>
        </authorList>
    </citation>
    <scope>IDENTIFICATION</scope>
    <source>
        <strain evidence="29">subsp. malaccensis</strain>
    </source>
</reference>
<dbReference type="EnsemblPlants" id="Ma01_t20250.1">
    <property type="protein sequence ID" value="Ma01_p20250.1"/>
    <property type="gene ID" value="Ma01_g20250"/>
</dbReference>
<evidence type="ECO:0000256" key="17">
    <source>
        <dbReference type="ARBA" id="ARBA00023180"/>
    </source>
</evidence>
<feature type="signal peptide" evidence="24">
    <location>
        <begin position="1"/>
        <end position="21"/>
    </location>
</feature>
<evidence type="ECO:0000256" key="15">
    <source>
        <dbReference type="ARBA" id="ARBA00023157"/>
    </source>
</evidence>
<evidence type="ECO:0000256" key="1">
    <source>
        <dbReference type="ARBA" id="ARBA00004251"/>
    </source>
</evidence>
<feature type="region of interest" description="Disordered" evidence="22">
    <location>
        <begin position="832"/>
        <end position="854"/>
    </location>
</feature>
<dbReference type="Pfam" id="PF00954">
    <property type="entry name" value="S_locus_glycop"/>
    <property type="match status" value="1"/>
</dbReference>
<dbReference type="FunFam" id="1.10.510.10:FF:000227">
    <property type="entry name" value="Serine/threonine-protein kinase"/>
    <property type="match status" value="1"/>
</dbReference>
<dbReference type="FunFam" id="3.30.200.20:FF:000370">
    <property type="entry name" value="Receptor-like protein kinase 4"/>
    <property type="match status" value="1"/>
</dbReference>
<dbReference type="PANTHER" id="PTHR47974">
    <property type="entry name" value="OS07G0415500 PROTEIN"/>
    <property type="match status" value="1"/>
</dbReference>
<keyword evidence="14 23" id="KW-0472">Membrane</keyword>
<dbReference type="Gene3D" id="3.30.200.20">
    <property type="entry name" value="Phosphorylase Kinase, domain 1"/>
    <property type="match status" value="1"/>
</dbReference>
<keyword evidence="13 23" id="KW-1133">Transmembrane helix</keyword>
<keyword evidence="30" id="KW-1185">Reference proteome</keyword>
<evidence type="ECO:0000256" key="16">
    <source>
        <dbReference type="ARBA" id="ARBA00023170"/>
    </source>
</evidence>
<evidence type="ECO:0000256" key="4">
    <source>
        <dbReference type="ARBA" id="ARBA00022536"/>
    </source>
</evidence>
<dbReference type="InParanoid" id="A0A804HWC3"/>
<dbReference type="Pfam" id="PF01453">
    <property type="entry name" value="B_lectin"/>
    <property type="match status" value="1"/>
</dbReference>
<organism evidence="29 30">
    <name type="scientific">Musa acuminata subsp. malaccensis</name>
    <name type="common">Wild banana</name>
    <name type="synonym">Musa malaccensis</name>
    <dbReference type="NCBI Taxonomy" id="214687"/>
    <lineage>
        <taxon>Eukaryota</taxon>
        <taxon>Viridiplantae</taxon>
        <taxon>Streptophyta</taxon>
        <taxon>Embryophyta</taxon>
        <taxon>Tracheophyta</taxon>
        <taxon>Spermatophyta</taxon>
        <taxon>Magnoliopsida</taxon>
        <taxon>Liliopsida</taxon>
        <taxon>Zingiberales</taxon>
        <taxon>Musaceae</taxon>
        <taxon>Musa</taxon>
    </lineage>
</organism>
<dbReference type="GO" id="GO:0048544">
    <property type="term" value="P:recognition of pollen"/>
    <property type="evidence" value="ECO:0007669"/>
    <property type="project" value="InterPro"/>
</dbReference>
<feature type="transmembrane region" description="Helical" evidence="23">
    <location>
        <begin position="474"/>
        <end position="498"/>
    </location>
</feature>
<dbReference type="CDD" id="cd00028">
    <property type="entry name" value="B_lectin"/>
    <property type="match status" value="1"/>
</dbReference>
<accession>A0A804HWC3</accession>
<protein>
    <recommendedName>
        <fullName evidence="20">Receptor-like serine/threonine-protein kinase</fullName>
        <ecNumber evidence="20">2.7.11.1</ecNumber>
    </recommendedName>
</protein>
<evidence type="ECO:0000313" key="29">
    <source>
        <dbReference type="EnsemblPlants" id="Ma01_p20250.1"/>
    </source>
</evidence>
<dbReference type="SMART" id="SM00220">
    <property type="entry name" value="S_TKc"/>
    <property type="match status" value="1"/>
</dbReference>
<dbReference type="Pfam" id="PF00069">
    <property type="entry name" value="Pkinase"/>
    <property type="match status" value="1"/>
</dbReference>
<evidence type="ECO:0000259" key="27">
    <source>
        <dbReference type="PROSITE" id="PS50948"/>
    </source>
</evidence>
<dbReference type="FunFam" id="2.90.10.10:FF:000002">
    <property type="entry name" value="Serine/threonine-protein kinase"/>
    <property type="match status" value="1"/>
</dbReference>
<dbReference type="InterPro" id="IPR036426">
    <property type="entry name" value="Bulb-type_lectin_dom_sf"/>
</dbReference>
<proteinExistence type="inferred from homology"/>
<keyword evidence="3 20" id="KW-0723">Serine/threonine-protein kinase</keyword>
<keyword evidence="8 24" id="KW-0732">Signal</keyword>
<keyword evidence="15" id="KW-1015">Disulfide bond</keyword>
<dbReference type="GO" id="GO:0051707">
    <property type="term" value="P:response to other organism"/>
    <property type="evidence" value="ECO:0007669"/>
    <property type="project" value="UniProtKB-ARBA"/>
</dbReference>
<evidence type="ECO:0000256" key="7">
    <source>
        <dbReference type="ARBA" id="ARBA00022692"/>
    </source>
</evidence>
<dbReference type="PROSITE" id="PS50948">
    <property type="entry name" value="PAN"/>
    <property type="match status" value="1"/>
</dbReference>
<evidence type="ECO:0000256" key="12">
    <source>
        <dbReference type="ARBA" id="ARBA00022840"/>
    </source>
</evidence>
<keyword evidence="10 20" id="KW-0547">Nucleotide-binding</keyword>
<dbReference type="SUPFAM" id="SSF51110">
    <property type="entry name" value="alpha-D-mannose-specific plant lectins"/>
    <property type="match status" value="1"/>
</dbReference>
<feature type="domain" description="Bulb-type lectin" evidence="26">
    <location>
        <begin position="52"/>
        <end position="178"/>
    </location>
</feature>
<dbReference type="PROSITE" id="PS50011">
    <property type="entry name" value="PROTEIN_KINASE_DOM"/>
    <property type="match status" value="1"/>
</dbReference>
<dbReference type="Gene3D" id="1.10.510.10">
    <property type="entry name" value="Transferase(Phosphotransferase) domain 1"/>
    <property type="match status" value="1"/>
</dbReference>
<comment type="similarity">
    <text evidence="20">Belongs to the protein kinase superfamily. Ser/Thr protein kinase family.</text>
</comment>
<keyword evidence="4" id="KW-0245">EGF-like domain</keyword>
<evidence type="ECO:0000256" key="21">
    <source>
        <dbReference type="PROSITE-ProRule" id="PRU10141"/>
    </source>
</evidence>
<dbReference type="InterPro" id="IPR000858">
    <property type="entry name" value="S_locus_glycoprot_dom"/>
</dbReference>
<feature type="binding site" evidence="21">
    <location>
        <position position="557"/>
    </location>
    <ligand>
        <name>ATP</name>
        <dbReference type="ChEBI" id="CHEBI:30616"/>
    </ligand>
</feature>
<evidence type="ECO:0000256" key="6">
    <source>
        <dbReference type="ARBA" id="ARBA00022679"/>
    </source>
</evidence>
<evidence type="ECO:0000256" key="24">
    <source>
        <dbReference type="SAM" id="SignalP"/>
    </source>
</evidence>
<keyword evidence="5" id="KW-0597">Phosphoprotein</keyword>
<comment type="catalytic activity">
    <reaction evidence="18 20">
        <text>L-threonyl-[protein] + ATP = O-phospho-L-threonyl-[protein] + ADP + H(+)</text>
        <dbReference type="Rhea" id="RHEA:46608"/>
        <dbReference type="Rhea" id="RHEA-COMP:11060"/>
        <dbReference type="Rhea" id="RHEA-COMP:11605"/>
        <dbReference type="ChEBI" id="CHEBI:15378"/>
        <dbReference type="ChEBI" id="CHEBI:30013"/>
        <dbReference type="ChEBI" id="CHEBI:30616"/>
        <dbReference type="ChEBI" id="CHEBI:61977"/>
        <dbReference type="ChEBI" id="CHEBI:456216"/>
        <dbReference type="EC" id="2.7.11.1"/>
    </reaction>
</comment>
<name>A0A804HWC3_MUSAM</name>
<evidence type="ECO:0000256" key="2">
    <source>
        <dbReference type="ARBA" id="ARBA00022475"/>
    </source>
</evidence>
<dbReference type="InterPro" id="IPR024171">
    <property type="entry name" value="SRK-like_kinase"/>
</dbReference>
<comment type="catalytic activity">
    <reaction evidence="19 20">
        <text>L-seryl-[protein] + ATP = O-phospho-L-seryl-[protein] + ADP + H(+)</text>
        <dbReference type="Rhea" id="RHEA:17989"/>
        <dbReference type="Rhea" id="RHEA-COMP:9863"/>
        <dbReference type="Rhea" id="RHEA-COMP:11604"/>
        <dbReference type="ChEBI" id="CHEBI:15378"/>
        <dbReference type="ChEBI" id="CHEBI:29999"/>
        <dbReference type="ChEBI" id="CHEBI:30616"/>
        <dbReference type="ChEBI" id="CHEBI:83421"/>
        <dbReference type="ChEBI" id="CHEBI:456216"/>
        <dbReference type="EC" id="2.7.11.1"/>
    </reaction>
</comment>
<evidence type="ECO:0000259" key="25">
    <source>
        <dbReference type="PROSITE" id="PS50011"/>
    </source>
</evidence>
<dbReference type="SMART" id="SM00108">
    <property type="entry name" value="B_lectin"/>
    <property type="match status" value="1"/>
</dbReference>
<dbReference type="GO" id="GO:0005886">
    <property type="term" value="C:plasma membrane"/>
    <property type="evidence" value="ECO:0007669"/>
    <property type="project" value="UniProtKB-SubCell"/>
</dbReference>
<dbReference type="Pfam" id="PF08276">
    <property type="entry name" value="PAN_2"/>
    <property type="match status" value="1"/>
</dbReference>
<dbReference type="CDD" id="cd01098">
    <property type="entry name" value="PAN_AP_plant"/>
    <property type="match status" value="1"/>
</dbReference>
<feature type="chain" id="PRO_5033922894" description="Receptor-like serine/threonine-protein kinase" evidence="24">
    <location>
        <begin position="22"/>
        <end position="854"/>
    </location>
</feature>